<dbReference type="InterPro" id="IPR013320">
    <property type="entry name" value="ConA-like_dom_sf"/>
</dbReference>
<dbReference type="InterPro" id="IPR043136">
    <property type="entry name" value="B30.2/SPRY_sf"/>
</dbReference>
<reference evidence="5" key="1">
    <citation type="submission" date="2022-11" db="UniProtKB">
        <authorList>
            <consortium name="WormBaseParasite"/>
        </authorList>
    </citation>
    <scope>IDENTIFICATION</scope>
</reference>
<evidence type="ECO:0000256" key="1">
    <source>
        <dbReference type="SAM" id="MobiDB-lite"/>
    </source>
</evidence>
<dbReference type="InterPro" id="IPR044736">
    <property type="entry name" value="Gid1/RanBPM/SPLA_SPRY"/>
</dbReference>
<dbReference type="InterPro" id="IPR001870">
    <property type="entry name" value="B30.2/SPRY"/>
</dbReference>
<dbReference type="PANTHER" id="PTHR12864">
    <property type="entry name" value="RAN BINDING PROTEIN 9-RELATED"/>
    <property type="match status" value="1"/>
</dbReference>
<feature type="domain" description="B30.2/SPRY" evidence="3">
    <location>
        <begin position="41"/>
        <end position="233"/>
    </location>
</feature>
<dbReference type="AlphaFoldDB" id="A0A914H7Y3"/>
<dbReference type="Proteomes" id="UP000887572">
    <property type="component" value="Unplaced"/>
</dbReference>
<proteinExistence type="predicted"/>
<evidence type="ECO:0000313" key="5">
    <source>
        <dbReference type="WBParaSite" id="Gr19_v10_g15040.t1"/>
    </source>
</evidence>
<feature type="chain" id="PRO_5037999704" evidence="2">
    <location>
        <begin position="25"/>
        <end position="243"/>
    </location>
</feature>
<accession>A0A914H7Y3</accession>
<sequence length="243" mass="26283">MRTFVLFMGAICFVVPALLLVADALPPKKSTSNSPSSSVNAEPNADASPSVDTTPVLTLQNQWDSEACNPGLTLSAEGLIAAYTGNNTGFRSVFAKKAIPNRESGIFYFEVKISPRTDENGEIVQPLTSGYVHIGFATKEMPLKKAVGLYEGAYAYESTGSVTGLRLHKPFGANDIVGCGINLKDRIVFYTKNGEHFATTKLSDNVTVDQLFPCVSLHNTGSKIEANFKLNGFKFDIKNGFRK</sequence>
<keyword evidence="2" id="KW-0732">Signal</keyword>
<dbReference type="WBParaSite" id="Gr19_v10_g15040.t1">
    <property type="protein sequence ID" value="Gr19_v10_g15040.t1"/>
    <property type="gene ID" value="Gr19_v10_g15040"/>
</dbReference>
<organism evidence="4 5">
    <name type="scientific">Globodera rostochiensis</name>
    <name type="common">Golden nematode worm</name>
    <name type="synonym">Heterodera rostochiensis</name>
    <dbReference type="NCBI Taxonomy" id="31243"/>
    <lineage>
        <taxon>Eukaryota</taxon>
        <taxon>Metazoa</taxon>
        <taxon>Ecdysozoa</taxon>
        <taxon>Nematoda</taxon>
        <taxon>Chromadorea</taxon>
        <taxon>Rhabditida</taxon>
        <taxon>Tylenchina</taxon>
        <taxon>Tylenchomorpha</taxon>
        <taxon>Tylenchoidea</taxon>
        <taxon>Heteroderidae</taxon>
        <taxon>Heteroderinae</taxon>
        <taxon>Globodera</taxon>
    </lineage>
</organism>
<keyword evidence="4" id="KW-1185">Reference proteome</keyword>
<name>A0A914H7Y3_GLORO</name>
<dbReference type="SUPFAM" id="SSF49899">
    <property type="entry name" value="Concanavalin A-like lectins/glucanases"/>
    <property type="match status" value="1"/>
</dbReference>
<evidence type="ECO:0000259" key="3">
    <source>
        <dbReference type="PROSITE" id="PS50188"/>
    </source>
</evidence>
<evidence type="ECO:0000256" key="2">
    <source>
        <dbReference type="SAM" id="SignalP"/>
    </source>
</evidence>
<dbReference type="CDD" id="cd12885">
    <property type="entry name" value="SPRY_RanBP_like"/>
    <property type="match status" value="1"/>
</dbReference>
<dbReference type="SMART" id="SM00449">
    <property type="entry name" value="SPRY"/>
    <property type="match status" value="1"/>
</dbReference>
<dbReference type="InterPro" id="IPR050618">
    <property type="entry name" value="Ubq-SigPath_Reg"/>
</dbReference>
<evidence type="ECO:0000313" key="4">
    <source>
        <dbReference type="Proteomes" id="UP000887572"/>
    </source>
</evidence>
<dbReference type="Pfam" id="PF00622">
    <property type="entry name" value="SPRY"/>
    <property type="match status" value="1"/>
</dbReference>
<feature type="region of interest" description="Disordered" evidence="1">
    <location>
        <begin position="29"/>
        <end position="52"/>
    </location>
</feature>
<dbReference type="InterPro" id="IPR003877">
    <property type="entry name" value="SPRY_dom"/>
</dbReference>
<protein>
    <submittedName>
        <fullName evidence="5">B30.2/SPRY domain-containing protein</fullName>
    </submittedName>
</protein>
<feature type="signal peptide" evidence="2">
    <location>
        <begin position="1"/>
        <end position="24"/>
    </location>
</feature>
<dbReference type="PROSITE" id="PS50188">
    <property type="entry name" value="B302_SPRY"/>
    <property type="match status" value="1"/>
</dbReference>
<dbReference type="Gene3D" id="2.60.120.920">
    <property type="match status" value="1"/>
</dbReference>
<feature type="compositionally biased region" description="Low complexity" evidence="1">
    <location>
        <begin position="29"/>
        <end position="38"/>
    </location>
</feature>